<accession>A0A6N6VYH1</accession>
<dbReference type="AlphaFoldDB" id="A0A6N6VYH1"/>
<organism evidence="3 4">
    <name type="scientific">Paraburkholderia madseniana</name>
    <dbReference type="NCBI Taxonomy" id="2599607"/>
    <lineage>
        <taxon>Bacteria</taxon>
        <taxon>Pseudomonadati</taxon>
        <taxon>Pseudomonadota</taxon>
        <taxon>Betaproteobacteria</taxon>
        <taxon>Burkholderiales</taxon>
        <taxon>Burkholderiaceae</taxon>
        <taxon>Paraburkholderia</taxon>
    </lineage>
</organism>
<dbReference type="InterPro" id="IPR014729">
    <property type="entry name" value="Rossmann-like_a/b/a_fold"/>
</dbReference>
<dbReference type="InterPro" id="IPR006015">
    <property type="entry name" value="Universal_stress_UspA"/>
</dbReference>
<dbReference type="RefSeq" id="WP_168436032.1">
    <property type="nucleotide sequence ID" value="NZ_JAMXWF010000004.1"/>
</dbReference>
<dbReference type="Pfam" id="PF00582">
    <property type="entry name" value="Usp"/>
    <property type="match status" value="1"/>
</dbReference>
<dbReference type="SUPFAM" id="SSF52402">
    <property type="entry name" value="Adenine nucleotide alpha hydrolases-like"/>
    <property type="match status" value="1"/>
</dbReference>
<comment type="caution">
    <text evidence="3">The sequence shown here is derived from an EMBL/GenBank/DDBJ whole genome shotgun (WGS) entry which is preliminary data.</text>
</comment>
<proteinExistence type="inferred from homology"/>
<comment type="similarity">
    <text evidence="1">Belongs to the universal stress protein A family.</text>
</comment>
<dbReference type="EMBL" id="VOSW01000193">
    <property type="protein sequence ID" value="KAE8753582.1"/>
    <property type="molecule type" value="Genomic_DNA"/>
</dbReference>
<evidence type="ECO:0000313" key="3">
    <source>
        <dbReference type="EMBL" id="KAE8753582.1"/>
    </source>
</evidence>
<name>A0A6N6VYH1_9BURK</name>
<evidence type="ECO:0000313" key="4">
    <source>
        <dbReference type="Proteomes" id="UP000463700"/>
    </source>
</evidence>
<dbReference type="PRINTS" id="PR01438">
    <property type="entry name" value="UNVRSLSTRESS"/>
</dbReference>
<sequence>MDETESAADDIPSCLQRCVRRQGGNLVVMGTQGRHGVGTAVLGSVTDRFPRLSTCPVRLIRSEAGLSQ</sequence>
<feature type="domain" description="UspA" evidence="2">
    <location>
        <begin position="19"/>
        <end position="61"/>
    </location>
</feature>
<gene>
    <name evidence="3" type="ORF">FSO04_44400</name>
</gene>
<dbReference type="InterPro" id="IPR006016">
    <property type="entry name" value="UspA"/>
</dbReference>
<evidence type="ECO:0000259" key="2">
    <source>
        <dbReference type="Pfam" id="PF00582"/>
    </source>
</evidence>
<evidence type="ECO:0000256" key="1">
    <source>
        <dbReference type="ARBA" id="ARBA00008791"/>
    </source>
</evidence>
<dbReference type="CDD" id="cd00293">
    <property type="entry name" value="USP-like"/>
    <property type="match status" value="1"/>
</dbReference>
<dbReference type="Gene3D" id="3.40.50.620">
    <property type="entry name" value="HUPs"/>
    <property type="match status" value="1"/>
</dbReference>
<reference evidence="3 4" key="1">
    <citation type="journal article" date="2020" name="Int. J. Syst. Evol. Microbiol.">
        <title>Paraburkholderia madseniana sp. nov., a phenolic acid-degrading bacterium isolated from acidic forest soil.</title>
        <authorList>
            <person name="Wilhelm R.C."/>
            <person name="Murphy S.J.L."/>
            <person name="Feriancek N.M."/>
            <person name="Karasz D.C."/>
            <person name="DeRito C.M."/>
            <person name="Newman J.D."/>
            <person name="Buckley D.H."/>
        </authorList>
    </citation>
    <scope>NUCLEOTIDE SEQUENCE [LARGE SCALE GENOMIC DNA]</scope>
    <source>
        <strain evidence="3 4">RP11</strain>
    </source>
</reference>
<protein>
    <recommendedName>
        <fullName evidence="2">UspA domain-containing protein</fullName>
    </recommendedName>
</protein>
<dbReference type="Proteomes" id="UP000463700">
    <property type="component" value="Unassembled WGS sequence"/>
</dbReference>